<protein>
    <submittedName>
        <fullName evidence="2">Uncharacterized protein</fullName>
    </submittedName>
</protein>
<sequence>MQLFCRRFVEEGKSFEVRPSPAFSELVDVLARATEKLSLDWPDEPRKSQSSKLDERFLSGSGSCPVRRKLAFFPNLHHKISRSWKHLSSHLTNVVAVDFTKLVGYVEQGYTAVLVIEDTLAAHLLPTSIFHLTI</sequence>
<comment type="caution">
    <text evidence="2">The sequence shown here is derived from an EMBL/GenBank/DDBJ whole genome shotgun (WGS) entry which is preliminary data.</text>
</comment>
<proteinExistence type="predicted"/>
<feature type="region of interest" description="Disordered" evidence="1">
    <location>
        <begin position="41"/>
        <end position="62"/>
    </location>
</feature>
<dbReference type="EMBL" id="JAYMGO010000025">
    <property type="protein sequence ID" value="KAL1247834.1"/>
    <property type="molecule type" value="Genomic_DNA"/>
</dbReference>
<feature type="compositionally biased region" description="Basic and acidic residues" evidence="1">
    <location>
        <begin position="41"/>
        <end position="57"/>
    </location>
</feature>
<accession>A0ABR3L4M1</accession>
<organism evidence="2 3">
    <name type="scientific">Cirrhinus molitorella</name>
    <name type="common">mud carp</name>
    <dbReference type="NCBI Taxonomy" id="172907"/>
    <lineage>
        <taxon>Eukaryota</taxon>
        <taxon>Metazoa</taxon>
        <taxon>Chordata</taxon>
        <taxon>Craniata</taxon>
        <taxon>Vertebrata</taxon>
        <taxon>Euteleostomi</taxon>
        <taxon>Actinopterygii</taxon>
        <taxon>Neopterygii</taxon>
        <taxon>Teleostei</taxon>
        <taxon>Ostariophysi</taxon>
        <taxon>Cypriniformes</taxon>
        <taxon>Cyprinidae</taxon>
        <taxon>Labeoninae</taxon>
        <taxon>Labeonini</taxon>
        <taxon>Cirrhinus</taxon>
    </lineage>
</organism>
<dbReference type="Proteomes" id="UP001558613">
    <property type="component" value="Unassembled WGS sequence"/>
</dbReference>
<evidence type="ECO:0000256" key="1">
    <source>
        <dbReference type="SAM" id="MobiDB-lite"/>
    </source>
</evidence>
<name>A0ABR3L4M1_9TELE</name>
<reference evidence="2 3" key="1">
    <citation type="submission" date="2023-09" db="EMBL/GenBank/DDBJ databases">
        <authorList>
            <person name="Wang M."/>
        </authorList>
    </citation>
    <scope>NUCLEOTIDE SEQUENCE [LARGE SCALE GENOMIC DNA]</scope>
    <source>
        <strain evidence="2">GT-2023</strain>
        <tissue evidence="2">Liver</tissue>
    </source>
</reference>
<keyword evidence="3" id="KW-1185">Reference proteome</keyword>
<evidence type="ECO:0000313" key="2">
    <source>
        <dbReference type="EMBL" id="KAL1247834.1"/>
    </source>
</evidence>
<gene>
    <name evidence="2" type="ORF">QQF64_023210</name>
</gene>
<evidence type="ECO:0000313" key="3">
    <source>
        <dbReference type="Proteomes" id="UP001558613"/>
    </source>
</evidence>